<dbReference type="AlphaFoldDB" id="A0A9J6ANP4"/>
<evidence type="ECO:0000313" key="1">
    <source>
        <dbReference type="EMBL" id="KAG5625883.1"/>
    </source>
</evidence>
<gene>
    <name evidence="1" type="ORF">H5410_011101</name>
</gene>
<dbReference type="Proteomes" id="UP000824120">
    <property type="component" value="Chromosome 2"/>
</dbReference>
<name>A0A9J6ANP4_SOLCO</name>
<accession>A0A9J6ANP4</accession>
<evidence type="ECO:0000313" key="2">
    <source>
        <dbReference type="Proteomes" id="UP000824120"/>
    </source>
</evidence>
<sequence length="170" mass="18533">MAVPVEAPLSVVEDIVDDPNESGLLLDANFDVVGTKGCGLMVNEVIENPEVSDSKLSGDKKTLDFVLASTVNLVSSPSTIKFDMKAKLNHIFRPGMLKAWVNEASIQNIYRMKKEKCLVLGVQACLRLQIVGKTSNMLFDMKVAFGNALGKSPRLMKAYIDVKSPIVCSK</sequence>
<comment type="caution">
    <text evidence="1">The sequence shown here is derived from an EMBL/GenBank/DDBJ whole genome shotgun (WGS) entry which is preliminary data.</text>
</comment>
<proteinExistence type="predicted"/>
<dbReference type="EMBL" id="JACXVP010000002">
    <property type="protein sequence ID" value="KAG5625883.1"/>
    <property type="molecule type" value="Genomic_DNA"/>
</dbReference>
<organism evidence="1 2">
    <name type="scientific">Solanum commersonii</name>
    <name type="common">Commerson's wild potato</name>
    <name type="synonym">Commerson's nightshade</name>
    <dbReference type="NCBI Taxonomy" id="4109"/>
    <lineage>
        <taxon>Eukaryota</taxon>
        <taxon>Viridiplantae</taxon>
        <taxon>Streptophyta</taxon>
        <taxon>Embryophyta</taxon>
        <taxon>Tracheophyta</taxon>
        <taxon>Spermatophyta</taxon>
        <taxon>Magnoliopsida</taxon>
        <taxon>eudicotyledons</taxon>
        <taxon>Gunneridae</taxon>
        <taxon>Pentapetalae</taxon>
        <taxon>asterids</taxon>
        <taxon>lamiids</taxon>
        <taxon>Solanales</taxon>
        <taxon>Solanaceae</taxon>
        <taxon>Solanoideae</taxon>
        <taxon>Solaneae</taxon>
        <taxon>Solanum</taxon>
    </lineage>
</organism>
<keyword evidence="2" id="KW-1185">Reference proteome</keyword>
<reference evidence="1 2" key="1">
    <citation type="submission" date="2020-09" db="EMBL/GenBank/DDBJ databases">
        <title>De no assembly of potato wild relative species, Solanum commersonii.</title>
        <authorList>
            <person name="Cho K."/>
        </authorList>
    </citation>
    <scope>NUCLEOTIDE SEQUENCE [LARGE SCALE GENOMIC DNA]</scope>
    <source>
        <strain evidence="1">LZ3.2</strain>
        <tissue evidence="1">Leaf</tissue>
    </source>
</reference>
<protein>
    <submittedName>
        <fullName evidence="1">Uncharacterized protein</fullName>
    </submittedName>
</protein>